<dbReference type="Proteomes" id="UP000037854">
    <property type="component" value="Unassembled WGS sequence"/>
</dbReference>
<evidence type="ECO:0000256" key="4">
    <source>
        <dbReference type="ARBA" id="ARBA00022448"/>
    </source>
</evidence>
<dbReference type="NCBIfam" id="NF005216">
    <property type="entry name" value="PRK06703.1"/>
    <property type="match status" value="1"/>
</dbReference>
<evidence type="ECO:0000256" key="2">
    <source>
        <dbReference type="ARBA" id="ARBA00003297"/>
    </source>
</evidence>
<protein>
    <recommendedName>
        <fullName evidence="8">Flavodoxin</fullName>
    </recommendedName>
</protein>
<reference evidence="10 11" key="1">
    <citation type="submission" date="2015-07" db="EMBL/GenBank/DDBJ databases">
        <title>High-quality draft genome sequence of Oceanobacillus caeni HM6, a bacillus isolated from a human feces.</title>
        <authorList>
            <person name="Kumar J."/>
            <person name="Verma M.K."/>
            <person name="Pandey R."/>
            <person name="Bhambi M."/>
            <person name="Chauhan N."/>
        </authorList>
    </citation>
    <scope>NUCLEOTIDE SEQUENCE [LARGE SCALE GENOMIC DNA]</scope>
    <source>
        <strain evidence="10 11">HM6</strain>
    </source>
</reference>
<dbReference type="PROSITE" id="PS50902">
    <property type="entry name" value="FLAVODOXIN_LIKE"/>
    <property type="match status" value="1"/>
</dbReference>
<evidence type="ECO:0000256" key="7">
    <source>
        <dbReference type="ARBA" id="ARBA00022982"/>
    </source>
</evidence>
<dbReference type="InterPro" id="IPR029039">
    <property type="entry name" value="Flavoprotein-like_sf"/>
</dbReference>
<evidence type="ECO:0000313" key="10">
    <source>
        <dbReference type="EMBL" id="KPH76670.1"/>
    </source>
</evidence>
<keyword evidence="11" id="KW-1185">Reference proteome</keyword>
<dbReference type="InterPro" id="IPR050619">
    <property type="entry name" value="Flavodoxin"/>
</dbReference>
<name>A0ABR5ML30_9BACI</name>
<dbReference type="InterPro" id="IPR008254">
    <property type="entry name" value="Flavodoxin/NO_synth"/>
</dbReference>
<comment type="caution">
    <text evidence="10">The sequence shown here is derived from an EMBL/GenBank/DDBJ whole genome shotgun (WGS) entry which is preliminary data.</text>
</comment>
<dbReference type="EMBL" id="LGTK01000012">
    <property type="protein sequence ID" value="KPH76670.1"/>
    <property type="molecule type" value="Genomic_DNA"/>
</dbReference>
<comment type="similarity">
    <text evidence="3 8">Belongs to the flavodoxin family.</text>
</comment>
<organism evidence="10 11">
    <name type="scientific">Oceanobacillus caeni</name>
    <dbReference type="NCBI Taxonomy" id="405946"/>
    <lineage>
        <taxon>Bacteria</taxon>
        <taxon>Bacillati</taxon>
        <taxon>Bacillota</taxon>
        <taxon>Bacilli</taxon>
        <taxon>Bacillales</taxon>
        <taxon>Bacillaceae</taxon>
        <taxon>Oceanobacillus</taxon>
    </lineage>
</organism>
<dbReference type="SUPFAM" id="SSF52218">
    <property type="entry name" value="Flavoproteins"/>
    <property type="match status" value="1"/>
</dbReference>
<dbReference type="NCBIfam" id="TIGR01753">
    <property type="entry name" value="flav_short"/>
    <property type="match status" value="1"/>
</dbReference>
<evidence type="ECO:0000256" key="5">
    <source>
        <dbReference type="ARBA" id="ARBA00022630"/>
    </source>
</evidence>
<keyword evidence="5 8" id="KW-0285">Flavoprotein</keyword>
<dbReference type="RefSeq" id="WP_060668008.1">
    <property type="nucleotide sequence ID" value="NZ_JBHTKV010000001.1"/>
</dbReference>
<keyword evidence="7 8" id="KW-0249">Electron transport</keyword>
<dbReference type="PANTHER" id="PTHR42809:SF1">
    <property type="entry name" value="FLAVODOXIN 1"/>
    <property type="match status" value="1"/>
</dbReference>
<feature type="domain" description="Flavodoxin-like" evidence="9">
    <location>
        <begin position="4"/>
        <end position="145"/>
    </location>
</feature>
<gene>
    <name evidence="10" type="ORF">AFL42_05215</name>
</gene>
<evidence type="ECO:0000256" key="3">
    <source>
        <dbReference type="ARBA" id="ARBA00005267"/>
    </source>
</evidence>
<evidence type="ECO:0000256" key="6">
    <source>
        <dbReference type="ARBA" id="ARBA00022643"/>
    </source>
</evidence>
<comment type="function">
    <text evidence="2 8">Low-potential electron donor to a number of redox enzymes.</text>
</comment>
<keyword evidence="4 8" id="KW-0813">Transport</keyword>
<dbReference type="PANTHER" id="PTHR42809">
    <property type="entry name" value="FLAVODOXIN 2"/>
    <property type="match status" value="1"/>
</dbReference>
<accession>A0ABR5ML30</accession>
<proteinExistence type="inferred from homology"/>
<dbReference type="InterPro" id="IPR010087">
    <property type="entry name" value="Flav_short"/>
</dbReference>
<keyword evidence="6 8" id="KW-0288">FMN</keyword>
<dbReference type="Gene3D" id="3.40.50.360">
    <property type="match status" value="1"/>
</dbReference>
<evidence type="ECO:0000313" key="11">
    <source>
        <dbReference type="Proteomes" id="UP000037854"/>
    </source>
</evidence>
<evidence type="ECO:0000256" key="1">
    <source>
        <dbReference type="ARBA" id="ARBA00001917"/>
    </source>
</evidence>
<comment type="cofactor">
    <cofactor evidence="1 8">
        <name>FMN</name>
        <dbReference type="ChEBI" id="CHEBI:58210"/>
    </cofactor>
</comment>
<dbReference type="Pfam" id="PF00258">
    <property type="entry name" value="Flavodoxin_1"/>
    <property type="match status" value="1"/>
</dbReference>
<evidence type="ECO:0000256" key="8">
    <source>
        <dbReference type="RuleBase" id="RU367037"/>
    </source>
</evidence>
<sequence>MSNILVLYASVSGNTEMIARIIIDSFKEKNIEFDVKVFDEDPIKAKDILEYDAILMGVYTWTDGELPFEVEDFYDGVSDLDLTGKVCGVFGSGDQFYDHFCGAVDIMYEQFEEVGATMIAHKVKVDMDPEGEEIMECQRLVEEFCKLVGEIV</sequence>
<evidence type="ECO:0000259" key="9">
    <source>
        <dbReference type="PROSITE" id="PS50902"/>
    </source>
</evidence>